<sequence>MECSDSSDKVRQIEVNQSNSQIVLAELGDIVAQTQEPLISDSSLKSGSKSGNFWLFGWLGMTGIAIIIAGVCRWFYAHSYEETNKAYITSDIVAVNSRVPGKVANVTAKENQNVKKGAVLVKLNPKEFEIKLQHLQASLAISQEQAKATARSLSDAKAIITTNKKINQVFKITDSFVTEAQNVENKIRVQLRRFEPNFIKGELERDRIVKLYRLGFISRNILESTKVKYDVLGKERKSLSEKVKLAETKLVRSQLDFLNNQERITRETVSKIQAQLNSLDEEIRVTKREIEDSQAAKIKLAEQDINSQKLISQNPQVSSQKQQQEIDLPKIQAALNSKLAEQKKLTAQKESQEKRITQVSAQKELVTLLSETKINKYKYDIIKQRYKLIQDVLLTTQKQIKAAQYQLYYTKITAPNNGQVNIKRVQAGQKVTSGQTLMSVVPQKPWVAASFEPEQLKKIKPGQKVKIKISQLSNQTFIGKVQSVSSMSKSGSKLESKSEITPAKPPVKISLERNIWKNSQLQIAPGTPVTVRVELK</sequence>
<name>A0A2A2THD2_9CYAN</name>
<evidence type="ECO:0000313" key="10">
    <source>
        <dbReference type="Proteomes" id="UP000218238"/>
    </source>
</evidence>
<dbReference type="Gene3D" id="2.40.30.170">
    <property type="match status" value="1"/>
</dbReference>
<evidence type="ECO:0000256" key="3">
    <source>
        <dbReference type="ARBA" id="ARBA00022692"/>
    </source>
</evidence>
<evidence type="ECO:0000256" key="7">
    <source>
        <dbReference type="SAM" id="Phobius"/>
    </source>
</evidence>
<dbReference type="PANTHER" id="PTHR30386">
    <property type="entry name" value="MEMBRANE FUSION SUBUNIT OF EMRAB-TOLC MULTIDRUG EFFLUX PUMP"/>
    <property type="match status" value="1"/>
</dbReference>
<reference evidence="9 10" key="1">
    <citation type="submission" date="2017-08" db="EMBL/GenBank/DDBJ databases">
        <title>Draft genome sequence of filamentous cyanobacterium Calothrix elsteri CCALA 953.</title>
        <authorList>
            <person name="Gagunashvili A.N."/>
            <person name="Elster J."/>
            <person name="Andresson O.S."/>
        </authorList>
    </citation>
    <scope>NUCLEOTIDE SEQUENCE [LARGE SCALE GENOMIC DNA]</scope>
    <source>
        <strain evidence="9 10">CCALA 953</strain>
    </source>
</reference>
<feature type="domain" description="Multidrug resistance protein MdtA-like barrel-sandwich hybrid" evidence="8">
    <location>
        <begin position="92"/>
        <end position="441"/>
    </location>
</feature>
<gene>
    <name evidence="9" type="ORF">CK510_16110</name>
</gene>
<evidence type="ECO:0000313" key="9">
    <source>
        <dbReference type="EMBL" id="PAX53038.1"/>
    </source>
</evidence>
<protein>
    <recommendedName>
        <fullName evidence="8">Multidrug resistance protein MdtA-like barrel-sandwich hybrid domain-containing protein</fullName>
    </recommendedName>
</protein>
<feature type="transmembrane region" description="Helical" evidence="7">
    <location>
        <begin position="53"/>
        <end position="76"/>
    </location>
</feature>
<evidence type="ECO:0000256" key="5">
    <source>
        <dbReference type="ARBA" id="ARBA00023136"/>
    </source>
</evidence>
<keyword evidence="5 7" id="KW-0472">Membrane</keyword>
<dbReference type="InterPro" id="IPR058625">
    <property type="entry name" value="MdtA-like_BSH"/>
</dbReference>
<comment type="similarity">
    <text evidence="2">Belongs to the membrane fusion protein (MFP) (TC 8.A.1) family.</text>
</comment>
<comment type="caution">
    <text evidence="9">The sequence shown here is derived from an EMBL/GenBank/DDBJ whole genome shotgun (WGS) entry which is preliminary data.</text>
</comment>
<keyword evidence="10" id="KW-1185">Reference proteome</keyword>
<comment type="subcellular location">
    <subcellularLocation>
        <location evidence="1">Membrane</location>
        <topology evidence="1">Single-pass membrane protein</topology>
    </subcellularLocation>
</comment>
<dbReference type="EMBL" id="NTFS01000177">
    <property type="protein sequence ID" value="PAX53038.1"/>
    <property type="molecule type" value="Genomic_DNA"/>
</dbReference>
<dbReference type="AlphaFoldDB" id="A0A2A2THD2"/>
<dbReference type="Gene3D" id="2.40.50.100">
    <property type="match status" value="2"/>
</dbReference>
<dbReference type="InterPro" id="IPR050739">
    <property type="entry name" value="MFP"/>
</dbReference>
<organism evidence="9 10">
    <name type="scientific">Brunnivagina elsteri CCALA 953</name>
    <dbReference type="NCBI Taxonomy" id="987040"/>
    <lineage>
        <taxon>Bacteria</taxon>
        <taxon>Bacillati</taxon>
        <taxon>Cyanobacteriota</taxon>
        <taxon>Cyanophyceae</taxon>
        <taxon>Nostocales</taxon>
        <taxon>Calotrichaceae</taxon>
        <taxon>Brunnivagina</taxon>
    </lineage>
</organism>
<keyword evidence="3 7" id="KW-0812">Transmembrane</keyword>
<dbReference type="Proteomes" id="UP000218238">
    <property type="component" value="Unassembled WGS sequence"/>
</dbReference>
<dbReference type="Pfam" id="PF25917">
    <property type="entry name" value="BSH_RND"/>
    <property type="match status" value="1"/>
</dbReference>
<evidence type="ECO:0000256" key="2">
    <source>
        <dbReference type="ARBA" id="ARBA00009477"/>
    </source>
</evidence>
<dbReference type="OrthoDB" id="501643at2"/>
<keyword evidence="6" id="KW-0175">Coiled coil</keyword>
<dbReference type="GO" id="GO:0016020">
    <property type="term" value="C:membrane"/>
    <property type="evidence" value="ECO:0007669"/>
    <property type="project" value="UniProtKB-SubCell"/>
</dbReference>
<dbReference type="PANTHER" id="PTHR30386:SF26">
    <property type="entry name" value="TRANSPORT PROTEIN COMB"/>
    <property type="match status" value="1"/>
</dbReference>
<keyword evidence="4 7" id="KW-1133">Transmembrane helix</keyword>
<evidence type="ECO:0000256" key="4">
    <source>
        <dbReference type="ARBA" id="ARBA00022989"/>
    </source>
</evidence>
<evidence type="ECO:0000256" key="6">
    <source>
        <dbReference type="SAM" id="Coils"/>
    </source>
</evidence>
<feature type="coiled-coil region" evidence="6">
    <location>
        <begin position="269"/>
        <end position="296"/>
    </location>
</feature>
<dbReference type="RefSeq" id="WP_095722668.1">
    <property type="nucleotide sequence ID" value="NZ_NTFS01000177.1"/>
</dbReference>
<evidence type="ECO:0000259" key="8">
    <source>
        <dbReference type="Pfam" id="PF25917"/>
    </source>
</evidence>
<feature type="coiled-coil region" evidence="6">
    <location>
        <begin position="335"/>
        <end position="362"/>
    </location>
</feature>
<proteinExistence type="inferred from homology"/>
<dbReference type="SUPFAM" id="SSF111369">
    <property type="entry name" value="HlyD-like secretion proteins"/>
    <property type="match status" value="2"/>
</dbReference>
<accession>A0A2A2THD2</accession>
<evidence type="ECO:0000256" key="1">
    <source>
        <dbReference type="ARBA" id="ARBA00004167"/>
    </source>
</evidence>
<dbReference type="Gene3D" id="1.10.287.470">
    <property type="entry name" value="Helix hairpin bin"/>
    <property type="match status" value="1"/>
</dbReference>